<reference evidence="1 2" key="1">
    <citation type="submission" date="2021-03" db="EMBL/GenBank/DDBJ databases">
        <title>Genomic Encyclopedia of Type Strains, Phase IV (KMG-IV): sequencing the most valuable type-strain genomes for metagenomic binning, comparative biology and taxonomic classification.</title>
        <authorList>
            <person name="Goeker M."/>
        </authorList>
    </citation>
    <scope>NUCLEOTIDE SEQUENCE [LARGE SCALE GENOMIC DNA]</scope>
    <source>
        <strain evidence="1 2">DSM 27138</strain>
    </source>
</reference>
<evidence type="ECO:0000313" key="2">
    <source>
        <dbReference type="Proteomes" id="UP001519289"/>
    </source>
</evidence>
<protein>
    <submittedName>
        <fullName evidence="1">Uncharacterized protein</fullName>
    </submittedName>
</protein>
<dbReference type="RefSeq" id="WP_209466427.1">
    <property type="nucleotide sequence ID" value="NZ_JAGGLG010000011.1"/>
</dbReference>
<evidence type="ECO:0000313" key="1">
    <source>
        <dbReference type="EMBL" id="MBP2018299.1"/>
    </source>
</evidence>
<proteinExistence type="predicted"/>
<dbReference type="EMBL" id="JAGGLG010000011">
    <property type="protein sequence ID" value="MBP2018299.1"/>
    <property type="molecule type" value="Genomic_DNA"/>
</dbReference>
<comment type="caution">
    <text evidence="1">The sequence shown here is derived from an EMBL/GenBank/DDBJ whole genome shotgun (WGS) entry which is preliminary data.</text>
</comment>
<organism evidence="1 2">
    <name type="scientific">Symbiobacterium terraclitae</name>
    <dbReference type="NCBI Taxonomy" id="557451"/>
    <lineage>
        <taxon>Bacteria</taxon>
        <taxon>Bacillati</taxon>
        <taxon>Bacillota</taxon>
        <taxon>Clostridia</taxon>
        <taxon>Eubacteriales</taxon>
        <taxon>Symbiobacteriaceae</taxon>
        <taxon>Symbiobacterium</taxon>
    </lineage>
</organism>
<name>A0ABS4JRY3_9FIRM</name>
<keyword evidence="2" id="KW-1185">Reference proteome</keyword>
<dbReference type="Proteomes" id="UP001519289">
    <property type="component" value="Unassembled WGS sequence"/>
</dbReference>
<gene>
    <name evidence="1" type="ORF">J2Z79_001700</name>
</gene>
<accession>A0ABS4JRY3</accession>
<sequence length="209" mass="24014">MLPEQEQSLYIEFDELFSLRERLRVLADQLRSQLVAAGLRERLDVEIYDSELELRGVEGSNLLIRLDSFRLEIAGVRPDVALHNLAALVLAQAEVFRLTSVEVGFTAWLKAGPGRPLNLVAQAFDPAWGLRDEEQLDRRFAMTWDWASPTTGYSFHASVLEDQELMLSFKAREGYMTLLELQSGRWMQEQRLRFQQAADLFLTLLGWNP</sequence>